<dbReference type="RefSeq" id="WP_119952387.1">
    <property type="nucleotide sequence ID" value="NZ_QYUR01000002.1"/>
</dbReference>
<sequence>MKSTKLVDYSESSISRGAILRLPAKWPYEAVVDFMVVDFPDPECGHTLIVSSGNKAGLVLIQLPRESFSPSGHAISKDWLISNWERWIYPDCPVEFVYILERYNTRNKIQK</sequence>
<proteinExistence type="predicted"/>
<evidence type="ECO:0000259" key="1">
    <source>
        <dbReference type="Pfam" id="PF15572"/>
    </source>
</evidence>
<reference evidence="2 3" key="1">
    <citation type="submission" date="2018-09" db="EMBL/GenBank/DDBJ databases">
        <authorList>
            <person name="Zhu H."/>
        </authorList>
    </citation>
    <scope>NUCLEOTIDE SEQUENCE [LARGE SCALE GENOMIC DNA]</scope>
    <source>
        <strain evidence="2 3">K1S02-6</strain>
    </source>
</reference>
<protein>
    <recommendedName>
        <fullName evidence="1">Immunity protein 45 domain-containing protein</fullName>
    </recommendedName>
</protein>
<dbReference type="Proteomes" id="UP000284021">
    <property type="component" value="Unassembled WGS sequence"/>
</dbReference>
<evidence type="ECO:0000313" key="3">
    <source>
        <dbReference type="Proteomes" id="UP000284021"/>
    </source>
</evidence>
<keyword evidence="3" id="KW-1185">Reference proteome</keyword>
<organism evidence="2 3">
    <name type="scientific">Pseudomonas cavernicola</name>
    <dbReference type="NCBI Taxonomy" id="2320866"/>
    <lineage>
        <taxon>Bacteria</taxon>
        <taxon>Pseudomonadati</taxon>
        <taxon>Pseudomonadota</taxon>
        <taxon>Gammaproteobacteria</taxon>
        <taxon>Pseudomonadales</taxon>
        <taxon>Pseudomonadaceae</taxon>
        <taxon>Pseudomonas</taxon>
    </lineage>
</organism>
<dbReference type="EMBL" id="QYUR01000002">
    <property type="protein sequence ID" value="RJG12042.1"/>
    <property type="molecule type" value="Genomic_DNA"/>
</dbReference>
<dbReference type="Pfam" id="PF15572">
    <property type="entry name" value="Imm45"/>
    <property type="match status" value="1"/>
</dbReference>
<dbReference type="OrthoDB" id="1149257at2"/>
<dbReference type="InterPro" id="IPR029077">
    <property type="entry name" value="Imm45"/>
</dbReference>
<evidence type="ECO:0000313" key="2">
    <source>
        <dbReference type="EMBL" id="RJG12042.1"/>
    </source>
</evidence>
<dbReference type="AlphaFoldDB" id="A0A418XHV1"/>
<name>A0A418XHV1_9PSED</name>
<gene>
    <name evidence="2" type="ORF">D3879_01565</name>
</gene>
<feature type="domain" description="Immunity protein 45" evidence="1">
    <location>
        <begin position="6"/>
        <end position="99"/>
    </location>
</feature>
<comment type="caution">
    <text evidence="2">The sequence shown here is derived from an EMBL/GenBank/DDBJ whole genome shotgun (WGS) entry which is preliminary data.</text>
</comment>
<accession>A0A418XHV1</accession>